<gene>
    <name evidence="8" type="ORF">PP769_19100</name>
</gene>
<proteinExistence type="inferred from homology"/>
<dbReference type="InterPro" id="IPR011032">
    <property type="entry name" value="GroES-like_sf"/>
</dbReference>
<accession>A0AA96GB29</accession>
<sequence>MKALVYNGPHDVSVEEVPDAKIERPTDVLVKMTTTNICDSDLHMYEGRMPVEPGTIFGHENLGEVIEVGPHVAQVQVGDRVCLPFNISCGFCKNCESGLTAFCLTVNPGTAGGAYGCAGMGPYPGGQAEFLRVPYGDFNCLRLPENAQEKEADYVMLSDIFPTGYHATEMAGVRPGDSVVIYGAGPVGLLAAYSAILKRASKVMIVDRHPDGLRLAEKIGAIPIDESRVSPVDQVLDLTAGEGADSGCECLGHHTHDPQSHEQADITMNHLVQSVRPTGQIGVVGGFQPEDPKSAEALAQKRQPAFDWGLFLFKGQRIGTGQANVKAYNRRLCNLIEVGKAKPSFLVTHELPLRDGPEAYRHIDARENGWVKVLLKPAA</sequence>
<keyword evidence="3" id="KW-0479">Metal-binding</keyword>
<evidence type="ECO:0000313" key="9">
    <source>
        <dbReference type="Proteomes" id="UP001302719"/>
    </source>
</evidence>
<evidence type="ECO:0000256" key="5">
    <source>
        <dbReference type="ARBA" id="ARBA00023027"/>
    </source>
</evidence>
<dbReference type="Proteomes" id="UP001302719">
    <property type="component" value="Chromosome"/>
</dbReference>
<evidence type="ECO:0000256" key="3">
    <source>
        <dbReference type="ARBA" id="ARBA00022723"/>
    </source>
</evidence>
<dbReference type="RefSeq" id="WP_312643329.1">
    <property type="nucleotide sequence ID" value="NZ_CP116967.1"/>
</dbReference>
<dbReference type="Pfam" id="PF08240">
    <property type="entry name" value="ADH_N"/>
    <property type="match status" value="1"/>
</dbReference>
<dbReference type="InterPro" id="IPR036291">
    <property type="entry name" value="NAD(P)-bd_dom_sf"/>
</dbReference>
<keyword evidence="9" id="KW-1185">Reference proteome</keyword>
<comment type="cofactor">
    <cofactor evidence="1">
        <name>Zn(2+)</name>
        <dbReference type="ChEBI" id="CHEBI:29105"/>
    </cofactor>
</comment>
<keyword evidence="5" id="KW-0520">NAD</keyword>
<dbReference type="PANTHER" id="PTHR42813">
    <property type="entry name" value="ZINC-TYPE ALCOHOL DEHYDROGENASE-LIKE"/>
    <property type="match status" value="1"/>
</dbReference>
<dbReference type="KEGG" id="nall:PP769_19100"/>
<dbReference type="PANTHER" id="PTHR42813:SF3">
    <property type="entry name" value="GLUTATHIONE-INDEPENDENT FORMALDEHYDE DEHYDROGENASE"/>
    <property type="match status" value="1"/>
</dbReference>
<evidence type="ECO:0000256" key="4">
    <source>
        <dbReference type="ARBA" id="ARBA00022833"/>
    </source>
</evidence>
<name>A0AA96GB29_9BACT</name>
<protein>
    <submittedName>
        <fullName evidence="8">Glutathione-independent formaldehyde dehydrogenase</fullName>
    </submittedName>
</protein>
<evidence type="ECO:0000256" key="1">
    <source>
        <dbReference type="ARBA" id="ARBA00001947"/>
    </source>
</evidence>
<dbReference type="AlphaFoldDB" id="A0AA96GB29"/>
<evidence type="ECO:0000256" key="2">
    <source>
        <dbReference type="ARBA" id="ARBA00008072"/>
    </source>
</evidence>
<evidence type="ECO:0000313" key="8">
    <source>
        <dbReference type="EMBL" id="WNM58052.1"/>
    </source>
</evidence>
<dbReference type="SUPFAM" id="SSF50129">
    <property type="entry name" value="GroES-like"/>
    <property type="match status" value="1"/>
</dbReference>
<evidence type="ECO:0000259" key="6">
    <source>
        <dbReference type="Pfam" id="PF00107"/>
    </source>
</evidence>
<dbReference type="Gene3D" id="3.90.180.10">
    <property type="entry name" value="Medium-chain alcohol dehydrogenases, catalytic domain"/>
    <property type="match status" value="1"/>
</dbReference>
<feature type="domain" description="Alcohol dehydrogenase-like C-terminal" evidence="6">
    <location>
        <begin position="186"/>
        <end position="300"/>
    </location>
</feature>
<dbReference type="Pfam" id="PF00107">
    <property type="entry name" value="ADH_zinc_N"/>
    <property type="match status" value="1"/>
</dbReference>
<reference evidence="8 9" key="1">
    <citation type="submission" date="2023-01" db="EMBL/GenBank/DDBJ databases">
        <title>Cultivation and genomic characterization of new, ubiquitous marine nitrite-oxidizing bacteria from the Nitrospirales.</title>
        <authorList>
            <person name="Mueller A.J."/>
            <person name="Daebeler A."/>
            <person name="Herbold C.W."/>
            <person name="Kirkegaard R.H."/>
            <person name="Daims H."/>
        </authorList>
    </citation>
    <scope>NUCLEOTIDE SEQUENCE [LARGE SCALE GENOMIC DNA]</scope>
    <source>
        <strain evidence="8 9">VA</strain>
    </source>
</reference>
<evidence type="ECO:0000259" key="7">
    <source>
        <dbReference type="Pfam" id="PF08240"/>
    </source>
</evidence>
<dbReference type="InterPro" id="IPR013154">
    <property type="entry name" value="ADH-like_N"/>
</dbReference>
<comment type="similarity">
    <text evidence="2">Belongs to the zinc-containing alcohol dehydrogenase family.</text>
</comment>
<dbReference type="EMBL" id="CP116967">
    <property type="protein sequence ID" value="WNM58052.1"/>
    <property type="molecule type" value="Genomic_DNA"/>
</dbReference>
<dbReference type="InterPro" id="IPR013149">
    <property type="entry name" value="ADH-like_C"/>
</dbReference>
<dbReference type="SUPFAM" id="SSF51735">
    <property type="entry name" value="NAD(P)-binding Rossmann-fold domains"/>
    <property type="match status" value="1"/>
</dbReference>
<keyword evidence="4" id="KW-0862">Zinc</keyword>
<dbReference type="GO" id="GO:0046872">
    <property type="term" value="F:metal ion binding"/>
    <property type="evidence" value="ECO:0007669"/>
    <property type="project" value="UniProtKB-KW"/>
</dbReference>
<feature type="domain" description="Alcohol dehydrogenase-like N-terminal" evidence="7">
    <location>
        <begin position="25"/>
        <end position="143"/>
    </location>
</feature>
<dbReference type="Gene3D" id="3.40.50.720">
    <property type="entry name" value="NAD(P)-binding Rossmann-like Domain"/>
    <property type="match status" value="1"/>
</dbReference>
<dbReference type="CDD" id="cd08282">
    <property type="entry name" value="PFDH_like"/>
    <property type="match status" value="1"/>
</dbReference>
<organism evidence="8 9">
    <name type="scientific">Candidatus Nitrospira allomarina</name>
    <dbReference type="NCBI Taxonomy" id="3020900"/>
    <lineage>
        <taxon>Bacteria</taxon>
        <taxon>Pseudomonadati</taxon>
        <taxon>Nitrospirota</taxon>
        <taxon>Nitrospiria</taxon>
        <taxon>Nitrospirales</taxon>
        <taxon>Nitrospiraceae</taxon>
        <taxon>Nitrospira</taxon>
    </lineage>
</organism>